<feature type="non-terminal residue" evidence="1">
    <location>
        <position position="75"/>
    </location>
</feature>
<reference evidence="1" key="1">
    <citation type="submission" date="2020-11" db="EMBL/GenBank/DDBJ databases">
        <authorList>
            <person name="Tran Van P."/>
        </authorList>
    </citation>
    <scope>NUCLEOTIDE SEQUENCE</scope>
</reference>
<dbReference type="Proteomes" id="UP000759131">
    <property type="component" value="Unassembled WGS sequence"/>
</dbReference>
<evidence type="ECO:0000313" key="2">
    <source>
        <dbReference type="Proteomes" id="UP000759131"/>
    </source>
</evidence>
<gene>
    <name evidence="1" type="ORF">OSB1V03_LOCUS19096</name>
</gene>
<protein>
    <submittedName>
        <fullName evidence="1">Uncharacterized protein</fullName>
    </submittedName>
</protein>
<organism evidence="1">
    <name type="scientific">Medioppia subpectinata</name>
    <dbReference type="NCBI Taxonomy" id="1979941"/>
    <lineage>
        <taxon>Eukaryota</taxon>
        <taxon>Metazoa</taxon>
        <taxon>Ecdysozoa</taxon>
        <taxon>Arthropoda</taxon>
        <taxon>Chelicerata</taxon>
        <taxon>Arachnida</taxon>
        <taxon>Acari</taxon>
        <taxon>Acariformes</taxon>
        <taxon>Sarcoptiformes</taxon>
        <taxon>Oribatida</taxon>
        <taxon>Brachypylina</taxon>
        <taxon>Oppioidea</taxon>
        <taxon>Oppiidae</taxon>
        <taxon>Medioppia</taxon>
    </lineage>
</organism>
<keyword evidence="2" id="KW-1185">Reference proteome</keyword>
<dbReference type="EMBL" id="CAJPIZ010026991">
    <property type="protein sequence ID" value="CAG2119147.1"/>
    <property type="molecule type" value="Genomic_DNA"/>
</dbReference>
<dbReference type="AlphaFoldDB" id="A0A7R9LIW9"/>
<dbReference type="Gene3D" id="2.60.120.650">
    <property type="entry name" value="Cupin"/>
    <property type="match status" value="1"/>
</dbReference>
<dbReference type="EMBL" id="OC881566">
    <property type="protein sequence ID" value="CAD7642344.1"/>
    <property type="molecule type" value="Genomic_DNA"/>
</dbReference>
<evidence type="ECO:0000313" key="1">
    <source>
        <dbReference type="EMBL" id="CAD7642344.1"/>
    </source>
</evidence>
<accession>A0A7R9LIW9</accession>
<dbReference type="OrthoDB" id="10063099at2759"/>
<name>A0A7R9LIW9_9ACAR</name>
<proteinExistence type="predicted"/>
<sequence length="75" mass="8515">MQAMIDHVGHPSWQAQVKGAKKWILEPPPECYTTCQVLEVIVNSGEIIVLDTNQWYHQTFIVGQQISITIGSEYD</sequence>
<dbReference type="SUPFAM" id="SSF51197">
    <property type="entry name" value="Clavaminate synthase-like"/>
    <property type="match status" value="1"/>
</dbReference>